<dbReference type="EMBL" id="WLZY01000004">
    <property type="protein sequence ID" value="NDL58164.1"/>
    <property type="molecule type" value="Genomic_DNA"/>
</dbReference>
<organism evidence="6 7">
    <name type="scientific">Phytoactinopolyspora mesophila</name>
    <dbReference type="NCBI Taxonomy" id="2650750"/>
    <lineage>
        <taxon>Bacteria</taxon>
        <taxon>Bacillati</taxon>
        <taxon>Actinomycetota</taxon>
        <taxon>Actinomycetes</taxon>
        <taxon>Jiangellales</taxon>
        <taxon>Jiangellaceae</taxon>
        <taxon>Phytoactinopolyspora</taxon>
    </lineage>
</organism>
<dbReference type="SFLD" id="SFLDG01067">
    <property type="entry name" value="SPASM/twitch_domain_containing"/>
    <property type="match status" value="1"/>
</dbReference>
<accession>A0A7K3M4C5</accession>
<dbReference type="GO" id="GO:0051536">
    <property type="term" value="F:iron-sulfur cluster binding"/>
    <property type="evidence" value="ECO:0007669"/>
    <property type="project" value="UniProtKB-KW"/>
</dbReference>
<dbReference type="GO" id="GO:0046872">
    <property type="term" value="F:metal ion binding"/>
    <property type="evidence" value="ECO:0007669"/>
    <property type="project" value="UniProtKB-KW"/>
</dbReference>
<dbReference type="SFLD" id="SFLDS00029">
    <property type="entry name" value="Radical_SAM"/>
    <property type="match status" value="1"/>
</dbReference>
<gene>
    <name evidence="6" type="ORF">F7O44_13880</name>
</gene>
<dbReference type="CDD" id="cd01335">
    <property type="entry name" value="Radical_SAM"/>
    <property type="match status" value="1"/>
</dbReference>
<evidence type="ECO:0000313" key="7">
    <source>
        <dbReference type="Proteomes" id="UP000460435"/>
    </source>
</evidence>
<evidence type="ECO:0000256" key="3">
    <source>
        <dbReference type="ARBA" id="ARBA00023004"/>
    </source>
</evidence>
<dbReference type="PROSITE" id="PS51918">
    <property type="entry name" value="RADICAL_SAM"/>
    <property type="match status" value="1"/>
</dbReference>
<evidence type="ECO:0000256" key="2">
    <source>
        <dbReference type="ARBA" id="ARBA00022723"/>
    </source>
</evidence>
<evidence type="ECO:0000256" key="4">
    <source>
        <dbReference type="ARBA" id="ARBA00023014"/>
    </source>
</evidence>
<dbReference type="InterPro" id="IPR058240">
    <property type="entry name" value="rSAM_sf"/>
</dbReference>
<evidence type="ECO:0000313" key="6">
    <source>
        <dbReference type="EMBL" id="NDL58164.1"/>
    </source>
</evidence>
<dbReference type="InterPro" id="IPR013785">
    <property type="entry name" value="Aldolase_TIM"/>
</dbReference>
<dbReference type="Pfam" id="PF04055">
    <property type="entry name" value="Radical_SAM"/>
    <property type="match status" value="1"/>
</dbReference>
<dbReference type="PANTHER" id="PTHR11228">
    <property type="entry name" value="RADICAL SAM DOMAIN PROTEIN"/>
    <property type="match status" value="1"/>
</dbReference>
<keyword evidence="7" id="KW-1185">Reference proteome</keyword>
<dbReference type="Proteomes" id="UP000460435">
    <property type="component" value="Unassembled WGS sequence"/>
</dbReference>
<proteinExistence type="predicted"/>
<sequence>MVSRVVLDLVERVGGAAAGDQVNVDVAPEDNDVVARWCTRAGHRLVSIQNGVAVIRRGPIPDEAGVLASMPADRRPGARLWIYTNFDCNLACDYCCARSSPQAQRRALGPDTIRKLVGEGVQHGVSEVFLTGGEPFMLLDLDEIVGACVQQAPTTLLTNGMLFRGRRLDMLRSMPRDGFALQISLDSATADLHDLHRGTGSWRRALEGVRTAVAEGFRVRIAATVATGEAGADEFAAFHELLDGLGIPREDQVIRPIAQRGFADTGVALTVESLIPEVTVTAEGVYWHPVAADHEDQLVTRQLFPLGDAIDEVQRRFVAYRQETEDAARQFTCA</sequence>
<feature type="domain" description="Radical SAM core" evidence="5">
    <location>
        <begin position="74"/>
        <end position="276"/>
    </location>
</feature>
<dbReference type="RefSeq" id="WP_162450844.1">
    <property type="nucleotide sequence ID" value="NZ_WLZY01000004.1"/>
</dbReference>
<evidence type="ECO:0000256" key="1">
    <source>
        <dbReference type="ARBA" id="ARBA00022691"/>
    </source>
</evidence>
<dbReference type="SUPFAM" id="SSF102114">
    <property type="entry name" value="Radical SAM enzymes"/>
    <property type="match status" value="1"/>
</dbReference>
<name>A0A7K3M4C5_9ACTN</name>
<keyword evidence="4" id="KW-0411">Iron-sulfur</keyword>
<keyword evidence="3" id="KW-0408">Iron</keyword>
<evidence type="ECO:0000259" key="5">
    <source>
        <dbReference type="PROSITE" id="PS51918"/>
    </source>
</evidence>
<dbReference type="PANTHER" id="PTHR11228:SF22">
    <property type="entry name" value="PEPTIDE BIOSYNTHESIS PROTEIN YYDG-RELATED"/>
    <property type="match status" value="1"/>
</dbReference>
<dbReference type="GO" id="GO:0003824">
    <property type="term" value="F:catalytic activity"/>
    <property type="evidence" value="ECO:0007669"/>
    <property type="project" value="InterPro"/>
</dbReference>
<dbReference type="Gene3D" id="3.20.20.70">
    <property type="entry name" value="Aldolase class I"/>
    <property type="match status" value="1"/>
</dbReference>
<dbReference type="InterPro" id="IPR050377">
    <property type="entry name" value="Radical_SAM_PqqE_MftC-like"/>
</dbReference>
<comment type="caution">
    <text evidence="6">The sequence shown here is derived from an EMBL/GenBank/DDBJ whole genome shotgun (WGS) entry which is preliminary data.</text>
</comment>
<dbReference type="AlphaFoldDB" id="A0A7K3M4C5"/>
<dbReference type="InterPro" id="IPR007197">
    <property type="entry name" value="rSAM"/>
</dbReference>
<keyword evidence="1" id="KW-0949">S-adenosyl-L-methionine</keyword>
<reference evidence="6 7" key="1">
    <citation type="submission" date="2019-11" db="EMBL/GenBank/DDBJ databases">
        <authorList>
            <person name="Li X.-J."/>
            <person name="Feng X.-M."/>
        </authorList>
    </citation>
    <scope>NUCLEOTIDE SEQUENCE [LARGE SCALE GENOMIC DNA]</scope>
    <source>
        <strain evidence="6 7">XMNu-373</strain>
    </source>
</reference>
<protein>
    <submittedName>
        <fullName evidence="6">Radical SAM protein</fullName>
    </submittedName>
</protein>
<keyword evidence="2" id="KW-0479">Metal-binding</keyword>